<dbReference type="Proteomes" id="UP000249829">
    <property type="component" value="Unassembled WGS sequence"/>
</dbReference>
<dbReference type="InterPro" id="IPR043472">
    <property type="entry name" value="Macro_dom-like"/>
</dbReference>
<dbReference type="NCBIfam" id="TIGR02452">
    <property type="entry name" value="TIGR02452 family protein"/>
    <property type="match status" value="1"/>
</dbReference>
<dbReference type="PANTHER" id="PTHR35596:SF1">
    <property type="entry name" value="MICROBIAL-TYPE PARG CATALYTIC DOMAIN-CONTAINING PROTEIN"/>
    <property type="match status" value="1"/>
</dbReference>
<evidence type="ECO:0000313" key="3">
    <source>
        <dbReference type="Proteomes" id="UP000249829"/>
    </source>
</evidence>
<dbReference type="OMA" id="EFKGWFE"/>
<dbReference type="InterPro" id="IPR012664">
    <property type="entry name" value="CHP02452"/>
</dbReference>
<proteinExistence type="predicted"/>
<dbReference type="EMBL" id="KZ825142">
    <property type="protein sequence ID" value="PYI18624.1"/>
    <property type="molecule type" value="Genomic_DNA"/>
</dbReference>
<dbReference type="STRING" id="1450538.A0A2V5HA42"/>
<dbReference type="SUPFAM" id="SSF52949">
    <property type="entry name" value="Macro domain-like"/>
    <property type="match status" value="1"/>
</dbReference>
<protein>
    <recommendedName>
        <fullName evidence="1">Microbial-type PARG catalytic domain-containing protein</fullName>
    </recommendedName>
</protein>
<dbReference type="Pfam" id="PF10021">
    <property type="entry name" value="PARG_cat_microb"/>
    <property type="match status" value="1"/>
</dbReference>
<dbReference type="PANTHER" id="PTHR35596">
    <property type="entry name" value="DUF2263 DOMAIN-CONTAINING PROTEIN"/>
    <property type="match status" value="1"/>
</dbReference>
<reference evidence="2 3" key="1">
    <citation type="submission" date="2018-02" db="EMBL/GenBank/DDBJ databases">
        <title>The genomes of Aspergillus section Nigri reveals drivers in fungal speciation.</title>
        <authorList>
            <consortium name="DOE Joint Genome Institute"/>
            <person name="Vesth T.C."/>
            <person name="Nybo J."/>
            <person name="Theobald S."/>
            <person name="Brandl J."/>
            <person name="Frisvad J.C."/>
            <person name="Nielsen K.F."/>
            <person name="Lyhne E.K."/>
            <person name="Kogle M.E."/>
            <person name="Kuo A."/>
            <person name="Riley R."/>
            <person name="Clum A."/>
            <person name="Nolan M."/>
            <person name="Lipzen A."/>
            <person name="Salamov A."/>
            <person name="Henrissat B."/>
            <person name="Wiebenga A."/>
            <person name="De vries R.P."/>
            <person name="Grigoriev I.V."/>
            <person name="Mortensen U.H."/>
            <person name="Andersen M.R."/>
            <person name="Baker S.E."/>
        </authorList>
    </citation>
    <scope>NUCLEOTIDE SEQUENCE [LARGE SCALE GENOMIC DNA]</scope>
    <source>
        <strain evidence="2 3">CBS 115571</strain>
    </source>
</reference>
<accession>A0A2V5HA42</accession>
<dbReference type="InterPro" id="IPR019261">
    <property type="entry name" value="PARG_cat_microbial"/>
</dbReference>
<organism evidence="2 3">
    <name type="scientific">Aspergillus violaceofuscus (strain CBS 115571)</name>
    <dbReference type="NCBI Taxonomy" id="1450538"/>
    <lineage>
        <taxon>Eukaryota</taxon>
        <taxon>Fungi</taxon>
        <taxon>Dikarya</taxon>
        <taxon>Ascomycota</taxon>
        <taxon>Pezizomycotina</taxon>
        <taxon>Eurotiomycetes</taxon>
        <taxon>Eurotiomycetidae</taxon>
        <taxon>Eurotiales</taxon>
        <taxon>Aspergillaceae</taxon>
        <taxon>Aspergillus</taxon>
    </lineage>
</organism>
<evidence type="ECO:0000259" key="1">
    <source>
        <dbReference type="Pfam" id="PF10021"/>
    </source>
</evidence>
<gene>
    <name evidence="2" type="ORF">BO99DRAFT_162767</name>
</gene>
<dbReference type="Gene3D" id="3.40.220.10">
    <property type="entry name" value="Leucine Aminopeptidase, subunit E, domain 1"/>
    <property type="match status" value="1"/>
</dbReference>
<feature type="domain" description="Microbial-type PARG catalytic" evidence="1">
    <location>
        <begin position="77"/>
        <end position="171"/>
    </location>
</feature>
<dbReference type="AlphaFoldDB" id="A0A2V5HA42"/>
<keyword evidence="3" id="KW-1185">Reference proteome</keyword>
<name>A0A2V5HA42_ASPV1</name>
<evidence type="ECO:0000313" key="2">
    <source>
        <dbReference type="EMBL" id="PYI18624.1"/>
    </source>
</evidence>
<sequence>MASNLITDYFRPVSGRRKRPQAKAQQSWRGRREKLRLVAEETNALLPRILSTRPEAPPIGQTCHGSKYEALDPRFSPRLTAQVEILLGDTFDIATRLGPSLYPYNQNNAEHVCILNMANAKRPGGGWLNGALAQEEALCYRSSLSSTLKHHYYPLRFLGAIYSPSVLIFRESINQGHELMDLAKPELFPVVSVISVAAIQDPELDHQHDPPRYKSPRDREGMKLKMRLILRIAAYKKHRRLVLGALGCGAFGNPNAEVADCWAEVLREKEFQGWWEKIVFAILDDAKTIAQGNGNFDVFRDRLHGITM</sequence>